<gene>
    <name evidence="1" type="ORF">CSW08_14735</name>
</gene>
<dbReference type="Pfam" id="PF13692">
    <property type="entry name" value="Glyco_trans_1_4"/>
    <property type="match status" value="1"/>
</dbReference>
<evidence type="ECO:0000313" key="1">
    <source>
        <dbReference type="EMBL" id="PKQ44059.1"/>
    </source>
</evidence>
<evidence type="ECO:0008006" key="3">
    <source>
        <dbReference type="Google" id="ProtNLM"/>
    </source>
</evidence>
<comment type="caution">
    <text evidence="1">The sequence shown here is derived from an EMBL/GenBank/DDBJ whole genome shotgun (WGS) entry which is preliminary data.</text>
</comment>
<keyword evidence="2" id="KW-1185">Reference proteome</keyword>
<proteinExistence type="predicted"/>
<protein>
    <recommendedName>
        <fullName evidence="3">Glycosyl transferase family 1 domain-containing protein</fullName>
    </recommendedName>
</protein>
<organism evidence="1 2">
    <name type="scientific">Confluentibacter flavum</name>
    <dbReference type="NCBI Taxonomy" id="1909700"/>
    <lineage>
        <taxon>Bacteria</taxon>
        <taxon>Pseudomonadati</taxon>
        <taxon>Bacteroidota</taxon>
        <taxon>Flavobacteriia</taxon>
        <taxon>Flavobacteriales</taxon>
        <taxon>Flavobacteriaceae</taxon>
        <taxon>Confluentibacter</taxon>
    </lineage>
</organism>
<sequence>MSSVEGLASGNPFIASDVPGLTEVVEGAGLLFEDNNENQLAELNLKLIDDKYYNSEIVGKCMVRAKKFDMIKMTKEYFNFYKELSLK</sequence>
<reference evidence="1 2" key="1">
    <citation type="submission" date="2017-12" db="EMBL/GenBank/DDBJ databases">
        <title>Confluentibacter flavum sp. nov., isolated from the saline lake.</title>
        <authorList>
            <person name="Yu L."/>
        </authorList>
    </citation>
    <scope>NUCLEOTIDE SEQUENCE [LARGE SCALE GENOMIC DNA]</scope>
    <source>
        <strain evidence="1 2">3B</strain>
    </source>
</reference>
<name>A0A2N3HGG2_9FLAO</name>
<dbReference type="SUPFAM" id="SSF53756">
    <property type="entry name" value="UDP-Glycosyltransferase/glycogen phosphorylase"/>
    <property type="match status" value="1"/>
</dbReference>
<dbReference type="Gene3D" id="3.40.50.2000">
    <property type="entry name" value="Glycogen Phosphorylase B"/>
    <property type="match status" value="2"/>
</dbReference>
<dbReference type="Proteomes" id="UP000233435">
    <property type="component" value="Unassembled WGS sequence"/>
</dbReference>
<accession>A0A2N3HGG2</accession>
<dbReference type="AlphaFoldDB" id="A0A2N3HGG2"/>
<dbReference type="EMBL" id="PJEO01000052">
    <property type="protein sequence ID" value="PKQ44059.1"/>
    <property type="molecule type" value="Genomic_DNA"/>
</dbReference>
<evidence type="ECO:0000313" key="2">
    <source>
        <dbReference type="Proteomes" id="UP000233435"/>
    </source>
</evidence>